<dbReference type="SUPFAM" id="SSF116922">
    <property type="entry name" value="YugE-like"/>
    <property type="match status" value="1"/>
</dbReference>
<dbReference type="Proteomes" id="UP000597877">
    <property type="component" value="Unassembled WGS sequence"/>
</dbReference>
<dbReference type="EMBL" id="JACOOZ010000002">
    <property type="protein sequence ID" value="MBC5667160.1"/>
    <property type="molecule type" value="Genomic_DNA"/>
</dbReference>
<name>A0ABR7F0M0_9FIRM</name>
<gene>
    <name evidence="1" type="ORF">H8S00_04075</name>
</gene>
<organism evidence="1 2">
    <name type="scientific">Eubacterium segne</name>
    <dbReference type="NCBI Taxonomy" id="2763045"/>
    <lineage>
        <taxon>Bacteria</taxon>
        <taxon>Bacillati</taxon>
        <taxon>Bacillota</taxon>
        <taxon>Clostridia</taxon>
        <taxon>Eubacteriales</taxon>
        <taxon>Eubacteriaceae</taxon>
        <taxon>Eubacterium</taxon>
    </lineage>
</organism>
<dbReference type="Gene3D" id="1.10.340.20">
    <property type="entry name" value="Apc36109-like domain"/>
    <property type="match status" value="1"/>
</dbReference>
<sequence>MFNIIKEVIVKWDPIHLMGFAPKDEYDYECQLILDRFVKGQEILGEIIYEVFRESFGEEFRIDISKCMEIAEEMEGRIGKQCRNY</sequence>
<proteinExistence type="predicted"/>
<protein>
    <submittedName>
        <fullName evidence="1">DUF1871 family protein</fullName>
    </submittedName>
</protein>
<accession>A0ABR7F0M0</accession>
<keyword evidence="2" id="KW-1185">Reference proteome</keyword>
<evidence type="ECO:0000313" key="2">
    <source>
        <dbReference type="Proteomes" id="UP000597877"/>
    </source>
</evidence>
<dbReference type="InterPro" id="IPR023162">
    <property type="entry name" value="Apc36109-like_dom_sf"/>
</dbReference>
<evidence type="ECO:0000313" key="1">
    <source>
        <dbReference type="EMBL" id="MBC5667160.1"/>
    </source>
</evidence>
<dbReference type="RefSeq" id="WP_186840028.1">
    <property type="nucleotide sequence ID" value="NZ_JACOOZ010000002.1"/>
</dbReference>
<reference evidence="1 2" key="1">
    <citation type="submission" date="2020-08" db="EMBL/GenBank/DDBJ databases">
        <title>Genome public.</title>
        <authorList>
            <person name="Liu C."/>
            <person name="Sun Q."/>
        </authorList>
    </citation>
    <scope>NUCLEOTIDE SEQUENCE [LARGE SCALE GENOMIC DNA]</scope>
    <source>
        <strain evidence="1 2">BX4</strain>
    </source>
</reference>
<comment type="caution">
    <text evidence="1">The sequence shown here is derived from an EMBL/GenBank/DDBJ whole genome shotgun (WGS) entry which is preliminary data.</text>
</comment>